<dbReference type="STRING" id="363253.LI1174"/>
<keyword evidence="2" id="KW-1133">Transmembrane helix</keyword>
<dbReference type="RefSeq" id="WP_011527252.1">
    <property type="nucleotide sequence ID" value="NC_008011.1"/>
</dbReference>
<dbReference type="SUPFAM" id="SSF53955">
    <property type="entry name" value="Lysozyme-like"/>
    <property type="match status" value="1"/>
</dbReference>
<keyword evidence="2" id="KW-0812">Transmembrane</keyword>
<dbReference type="PROSITE" id="PS00922">
    <property type="entry name" value="TRANSGLYCOSYLASE"/>
    <property type="match status" value="1"/>
</dbReference>
<dbReference type="EMBL" id="AM180252">
    <property type="protein sequence ID" value="CAJ55228.1"/>
    <property type="molecule type" value="Genomic_DNA"/>
</dbReference>
<dbReference type="Gene3D" id="1.10.530.10">
    <property type="match status" value="1"/>
</dbReference>
<dbReference type="GO" id="GO:0000270">
    <property type="term" value="P:peptidoglycan metabolic process"/>
    <property type="evidence" value="ECO:0007669"/>
    <property type="project" value="InterPro"/>
</dbReference>
<dbReference type="InterPro" id="IPR023346">
    <property type="entry name" value="Lysozyme-like_dom_sf"/>
</dbReference>
<accession>Q1MP49</accession>
<keyword evidence="5" id="KW-1185">Reference proteome</keyword>
<dbReference type="CDD" id="cd16893">
    <property type="entry name" value="LT_MltC_MltE"/>
    <property type="match status" value="1"/>
</dbReference>
<dbReference type="AlphaFoldDB" id="Q1MP49"/>
<feature type="domain" description="Transglycosylase SLT" evidence="3">
    <location>
        <begin position="223"/>
        <end position="344"/>
    </location>
</feature>
<gene>
    <name evidence="4" type="primary">mltC</name>
    <name evidence="4" type="ordered locus">LI1174</name>
</gene>
<dbReference type="GO" id="GO:0008933">
    <property type="term" value="F:peptidoglycan lytic transglycosylase activity"/>
    <property type="evidence" value="ECO:0007669"/>
    <property type="project" value="InterPro"/>
</dbReference>
<proteinExistence type="inferred from homology"/>
<keyword evidence="2" id="KW-0472">Membrane</keyword>
<dbReference type="OrthoDB" id="9781970at2"/>
<dbReference type="CAZy" id="GH23">
    <property type="family name" value="Glycoside Hydrolase Family 23"/>
</dbReference>
<evidence type="ECO:0000313" key="4">
    <source>
        <dbReference type="EMBL" id="CAJ55228.1"/>
    </source>
</evidence>
<dbReference type="Pfam" id="PF01464">
    <property type="entry name" value="SLT"/>
    <property type="match status" value="1"/>
</dbReference>
<dbReference type="KEGG" id="lip:LI1174"/>
<feature type="transmembrane region" description="Helical" evidence="2">
    <location>
        <begin position="15"/>
        <end position="34"/>
    </location>
</feature>
<dbReference type="Proteomes" id="UP000002430">
    <property type="component" value="Chromosome"/>
</dbReference>
<evidence type="ECO:0000259" key="3">
    <source>
        <dbReference type="Pfam" id="PF01464"/>
    </source>
</evidence>
<protein>
    <submittedName>
        <fullName evidence="4">Membrane-bound lytic murein transglycosylase C (MltC)</fullName>
    </submittedName>
</protein>
<reference evidence="4 5" key="1">
    <citation type="submission" date="2005-11" db="EMBL/GenBank/DDBJ databases">
        <title>The complete genome sequence of Lawsonia intracellularis: the causative agent of proliferative enteropathy.</title>
        <authorList>
            <person name="Kaur K."/>
            <person name="Zhang Q."/>
            <person name="Beckler D."/>
            <person name="Munir S."/>
            <person name="Li L."/>
            <person name="Kinsley K."/>
            <person name="Herron L."/>
            <person name="Peterson A."/>
            <person name="May B."/>
            <person name="Singh S."/>
            <person name="Gebhart C."/>
            <person name="Kapur V."/>
        </authorList>
    </citation>
    <scope>NUCLEOTIDE SEQUENCE [LARGE SCALE GENOMIC DNA]</scope>
    <source>
        <strain evidence="4 5">PHE/MN1-00</strain>
    </source>
</reference>
<dbReference type="InterPro" id="IPR008258">
    <property type="entry name" value="Transglycosylase_SLT_dom_1"/>
</dbReference>
<sequence>MYLYSIRLLSIQPIAILRAMLTSGWFVDAFLYFFEGKGKVTRSFLCVCMLVVGGMFFIFISGAFPDYRGIEIRKPLSLSSLPIPPQKDTRPLSGSFWNIRGAFVRQEIPSDINSPILFSSQNMFQFFEDSVGLRTAKGVTPLVIKEMDETIAELFSTNTMLITSLGEPLNFEGVPLRWNIGRNLCEMTPQSIARRNQFLNSWMKLTTFSKSLVQQAGQYKEIVEKYSKKYNLSAELIYAIICVESSFNPAQISNRSAHGLMQIVPEMAGVEVKRWFGYSGLPTAEELLHPETNIKYGTSYLYLLMTRHLRPITNCLSREYCAIAAYNIGVGAMLKTFAVTPEEAFAIINTYTAAEVQEHLMQKLPAKQTRVFLERVLTFKESFTVLL</sequence>
<comment type="similarity">
    <text evidence="1">Belongs to the transglycosylase Slt family.</text>
</comment>
<dbReference type="eggNOG" id="COG0741">
    <property type="taxonomic scope" value="Bacteria"/>
</dbReference>
<dbReference type="HOGENOM" id="CLU_729064_0_0_7"/>
<name>Q1MP49_LAWIP</name>
<dbReference type="GO" id="GO:0016020">
    <property type="term" value="C:membrane"/>
    <property type="evidence" value="ECO:0007669"/>
    <property type="project" value="InterPro"/>
</dbReference>
<feature type="transmembrane region" description="Helical" evidence="2">
    <location>
        <begin position="40"/>
        <end position="64"/>
    </location>
</feature>
<dbReference type="PANTHER" id="PTHR37423:SF2">
    <property type="entry name" value="MEMBRANE-BOUND LYTIC MUREIN TRANSGLYCOSYLASE C"/>
    <property type="match status" value="1"/>
</dbReference>
<evidence type="ECO:0000256" key="2">
    <source>
        <dbReference type="SAM" id="Phobius"/>
    </source>
</evidence>
<dbReference type="PANTHER" id="PTHR37423">
    <property type="entry name" value="SOLUBLE LYTIC MUREIN TRANSGLYCOSYLASE-RELATED"/>
    <property type="match status" value="1"/>
</dbReference>
<organism evidence="4 5">
    <name type="scientific">Lawsonia intracellularis (strain PHE/MN1-00)</name>
    <dbReference type="NCBI Taxonomy" id="363253"/>
    <lineage>
        <taxon>Bacteria</taxon>
        <taxon>Pseudomonadati</taxon>
        <taxon>Thermodesulfobacteriota</taxon>
        <taxon>Desulfovibrionia</taxon>
        <taxon>Desulfovibrionales</taxon>
        <taxon>Desulfovibrionaceae</taxon>
        <taxon>Lawsonia</taxon>
    </lineage>
</organism>
<evidence type="ECO:0000256" key="1">
    <source>
        <dbReference type="ARBA" id="ARBA00007734"/>
    </source>
</evidence>
<evidence type="ECO:0000313" key="5">
    <source>
        <dbReference type="Proteomes" id="UP000002430"/>
    </source>
</evidence>
<dbReference type="InterPro" id="IPR000189">
    <property type="entry name" value="Transglyc_AS"/>
</dbReference>